<feature type="coiled-coil region" evidence="1">
    <location>
        <begin position="207"/>
        <end position="234"/>
    </location>
</feature>
<protein>
    <recommendedName>
        <fullName evidence="4">DUF3102 domain-containing protein</fullName>
    </recommendedName>
</protein>
<dbReference type="OrthoDB" id="7266764at2"/>
<sequence>MPVPERRVLASSMFRDMPAWMRCRRSGAMCAERCGAANCPSAKSQGRRRNVSRRLKLDAPPPPVLIEGDARVHALKAAKSEPQRAEEFVSEISRLWSRAQGAFLEIGQLLIRAKDVLPHGEYMAAVEAELPFSARTAYQLREAARWAMSGLVPMERLPGAYSTIYLLSTLEPPLLQEAEQDGLIRPELKRAELIEWRRRKGRGDDGRDERRARLDQLRRQRARLEEEIARLEAELEHP</sequence>
<gene>
    <name evidence="2" type="ORF">DOO78_26100</name>
</gene>
<name>A0A327LXG6_9PROT</name>
<dbReference type="Proteomes" id="UP000249065">
    <property type="component" value="Unassembled WGS sequence"/>
</dbReference>
<accession>A0A327LXG6</accession>
<dbReference type="EMBL" id="QLIX01000050">
    <property type="protein sequence ID" value="RAI54562.1"/>
    <property type="molecule type" value="Genomic_DNA"/>
</dbReference>
<dbReference type="AlphaFoldDB" id="A0A327LXG6"/>
<evidence type="ECO:0000256" key="1">
    <source>
        <dbReference type="SAM" id="Coils"/>
    </source>
</evidence>
<proteinExistence type="predicted"/>
<evidence type="ECO:0000313" key="3">
    <source>
        <dbReference type="Proteomes" id="UP000249065"/>
    </source>
</evidence>
<organism evidence="2 3">
    <name type="scientific">Roseicella frigidaeris</name>
    <dbReference type="NCBI Taxonomy" id="2230885"/>
    <lineage>
        <taxon>Bacteria</taxon>
        <taxon>Pseudomonadati</taxon>
        <taxon>Pseudomonadota</taxon>
        <taxon>Alphaproteobacteria</taxon>
        <taxon>Acetobacterales</taxon>
        <taxon>Roseomonadaceae</taxon>
        <taxon>Roseicella</taxon>
    </lineage>
</organism>
<evidence type="ECO:0008006" key="4">
    <source>
        <dbReference type="Google" id="ProtNLM"/>
    </source>
</evidence>
<keyword evidence="3" id="KW-1185">Reference proteome</keyword>
<reference evidence="3" key="1">
    <citation type="submission" date="2018-06" db="EMBL/GenBank/DDBJ databases">
        <authorList>
            <person name="Khan S.A."/>
        </authorList>
    </citation>
    <scope>NUCLEOTIDE SEQUENCE [LARGE SCALE GENOMIC DNA]</scope>
    <source>
        <strain evidence="3">DB-1506</strain>
    </source>
</reference>
<keyword evidence="1" id="KW-0175">Coiled coil</keyword>
<comment type="caution">
    <text evidence="2">The sequence shown here is derived from an EMBL/GenBank/DDBJ whole genome shotgun (WGS) entry which is preliminary data.</text>
</comment>
<evidence type="ECO:0000313" key="2">
    <source>
        <dbReference type="EMBL" id="RAI54562.1"/>
    </source>
</evidence>